<reference evidence="1" key="1">
    <citation type="journal article" date="2020" name="mSystems">
        <title>Genome- and Community-Level Interaction Insights into Carbon Utilization and Element Cycling Functions of Hydrothermarchaeota in Hydrothermal Sediment.</title>
        <authorList>
            <person name="Zhou Z."/>
            <person name="Liu Y."/>
            <person name="Xu W."/>
            <person name="Pan J."/>
            <person name="Luo Z.H."/>
            <person name="Li M."/>
        </authorList>
    </citation>
    <scope>NUCLEOTIDE SEQUENCE [LARGE SCALE GENOMIC DNA]</scope>
    <source>
        <strain evidence="1">SpSt-26</strain>
    </source>
</reference>
<dbReference type="EMBL" id="DSLA01000002">
    <property type="protein sequence ID" value="HEH34569.1"/>
    <property type="molecule type" value="Genomic_DNA"/>
</dbReference>
<accession>A0A7J2TFS6</accession>
<comment type="caution">
    <text evidence="1">The sequence shown here is derived from an EMBL/GenBank/DDBJ whole genome shotgun (WGS) entry which is preliminary data.</text>
</comment>
<proteinExistence type="predicted"/>
<evidence type="ECO:0000313" key="1">
    <source>
        <dbReference type="EMBL" id="HEH34569.1"/>
    </source>
</evidence>
<dbReference type="AlphaFoldDB" id="A0A7J2TFS6"/>
<organism evidence="1">
    <name type="scientific">Archaeoglobus fulgidus</name>
    <dbReference type="NCBI Taxonomy" id="2234"/>
    <lineage>
        <taxon>Archaea</taxon>
        <taxon>Methanobacteriati</taxon>
        <taxon>Methanobacteriota</taxon>
        <taxon>Archaeoglobi</taxon>
        <taxon>Archaeoglobales</taxon>
        <taxon>Archaeoglobaceae</taxon>
        <taxon>Archaeoglobus</taxon>
    </lineage>
</organism>
<sequence length="77" mass="8749">MQDSVFLQHMAFKSVQITRNHESGIKDGFRTYVRPRLSRAAGRKFIRGAVIALDFGSRGLLIGQKIQNDNSNKKERS</sequence>
<gene>
    <name evidence="1" type="ORF">ENP88_00100</name>
</gene>
<protein>
    <submittedName>
        <fullName evidence="1">Uncharacterized protein</fullName>
    </submittedName>
</protein>
<name>A0A7J2TFS6_ARCFL</name>